<feature type="region of interest" description="Disordered" evidence="1">
    <location>
        <begin position="1"/>
        <end position="22"/>
    </location>
</feature>
<reference evidence="3" key="1">
    <citation type="submission" date="2022-10" db="EMBL/GenBank/DDBJ databases">
        <title>Culturing micro-colonial fungi from biological soil crusts in the Mojave desert and describing Neophaeococcomyces mojavensis, and introducing the new genera and species Taxawa tesnikishii.</title>
        <authorList>
            <person name="Kurbessoian T."/>
            <person name="Stajich J.E."/>
        </authorList>
    </citation>
    <scope>NUCLEOTIDE SEQUENCE</scope>
    <source>
        <strain evidence="3">TK_41</strain>
    </source>
</reference>
<dbReference type="InterPro" id="IPR053931">
    <property type="entry name" value="RapZ_C"/>
</dbReference>
<accession>A0AA38XKU4</accession>
<feature type="region of interest" description="Disordered" evidence="1">
    <location>
        <begin position="166"/>
        <end position="200"/>
    </location>
</feature>
<gene>
    <name evidence="3" type="ORF">H2200_001417</name>
</gene>
<feature type="compositionally biased region" description="Acidic residues" evidence="1">
    <location>
        <begin position="1"/>
        <end position="11"/>
    </location>
</feature>
<sequence length="226" mass="24980">MDDLNDSDEVVDAASAPNTAGLHMHKLSIVSYGHANGPLEPSPSEDVEQLTFSVRDIKNPPVKLRKKHTGLTSRLRKEVFAEEAARTRLDEMAEAVESKMAEMSRVNVEAKSPDQQSSQSPPVSTLFVGIMCEEGKHRSVAFAEELARKIKPWDVWAISVEHRDLGIPPLNTEDQDSEKGKPPSKAIHKSKKQREQDKKRVKNMLEVIVNKGLAGRDASIGTPEAN</sequence>
<protein>
    <recommendedName>
        <fullName evidence="2">RapZ C-terminal domain-containing protein</fullName>
    </recommendedName>
</protein>
<evidence type="ECO:0000256" key="1">
    <source>
        <dbReference type="SAM" id="MobiDB-lite"/>
    </source>
</evidence>
<evidence type="ECO:0000259" key="2">
    <source>
        <dbReference type="Pfam" id="PF22740"/>
    </source>
</evidence>
<dbReference type="Pfam" id="PF22740">
    <property type="entry name" value="PapZ_C"/>
    <property type="match status" value="1"/>
</dbReference>
<dbReference type="Proteomes" id="UP001172673">
    <property type="component" value="Unassembled WGS sequence"/>
</dbReference>
<feature type="domain" description="RapZ C-terminal" evidence="2">
    <location>
        <begin position="26"/>
        <end position="165"/>
    </location>
</feature>
<name>A0AA38XKU4_9EURO</name>
<evidence type="ECO:0000313" key="3">
    <source>
        <dbReference type="EMBL" id="KAJ9615342.1"/>
    </source>
</evidence>
<keyword evidence="4" id="KW-1185">Reference proteome</keyword>
<dbReference type="EMBL" id="JAPDRK010000002">
    <property type="protein sequence ID" value="KAJ9615342.1"/>
    <property type="molecule type" value="Genomic_DNA"/>
</dbReference>
<evidence type="ECO:0000313" key="4">
    <source>
        <dbReference type="Proteomes" id="UP001172673"/>
    </source>
</evidence>
<dbReference type="AlphaFoldDB" id="A0AA38XKU4"/>
<proteinExistence type="predicted"/>
<organism evidence="3 4">
    <name type="scientific">Cladophialophora chaetospira</name>
    <dbReference type="NCBI Taxonomy" id="386627"/>
    <lineage>
        <taxon>Eukaryota</taxon>
        <taxon>Fungi</taxon>
        <taxon>Dikarya</taxon>
        <taxon>Ascomycota</taxon>
        <taxon>Pezizomycotina</taxon>
        <taxon>Eurotiomycetes</taxon>
        <taxon>Chaetothyriomycetidae</taxon>
        <taxon>Chaetothyriales</taxon>
        <taxon>Herpotrichiellaceae</taxon>
        <taxon>Cladophialophora</taxon>
    </lineage>
</organism>
<comment type="caution">
    <text evidence="3">The sequence shown here is derived from an EMBL/GenBank/DDBJ whole genome shotgun (WGS) entry which is preliminary data.</text>
</comment>